<protein>
    <submittedName>
        <fullName evidence="2">Uncharacterized protein</fullName>
    </submittedName>
</protein>
<keyword evidence="1" id="KW-0472">Membrane</keyword>
<evidence type="ECO:0000313" key="2">
    <source>
        <dbReference type="EMBL" id="KAJ8037603.1"/>
    </source>
</evidence>
<organism evidence="2 3">
    <name type="scientific">Holothuria leucospilota</name>
    <name type="common">Black long sea cucumber</name>
    <name type="synonym">Mertensiothuria leucospilota</name>
    <dbReference type="NCBI Taxonomy" id="206669"/>
    <lineage>
        <taxon>Eukaryota</taxon>
        <taxon>Metazoa</taxon>
        <taxon>Echinodermata</taxon>
        <taxon>Eleutherozoa</taxon>
        <taxon>Echinozoa</taxon>
        <taxon>Holothuroidea</taxon>
        <taxon>Aspidochirotacea</taxon>
        <taxon>Aspidochirotida</taxon>
        <taxon>Holothuriidae</taxon>
        <taxon>Holothuria</taxon>
    </lineage>
</organism>
<gene>
    <name evidence="2" type="ORF">HOLleu_18456</name>
</gene>
<sequence length="142" mass="16235">MNVYEFFLAFACLFVALLCVTTTPLALDDEMLDRELREDQIFDEGLEDEMPIYRRTDVADDGFVRDAKAAQWNKNFMGVSSLDNSIKGFKSHSVRCRSNDVCKYAGKKMFRCKCNSLQYCVADTPMSNAHCKYSAVGFVYKQ</sequence>
<name>A0A9Q1H9N7_HOLLE</name>
<dbReference type="OrthoDB" id="6373466at2759"/>
<reference evidence="2" key="1">
    <citation type="submission" date="2021-10" db="EMBL/GenBank/DDBJ databases">
        <title>Tropical sea cucumber genome reveals ecological adaptation and Cuvierian tubules defense mechanism.</title>
        <authorList>
            <person name="Chen T."/>
        </authorList>
    </citation>
    <scope>NUCLEOTIDE SEQUENCE</scope>
    <source>
        <strain evidence="2">Nanhai2018</strain>
        <tissue evidence="2">Muscle</tissue>
    </source>
</reference>
<keyword evidence="3" id="KW-1185">Reference proteome</keyword>
<feature type="transmembrane region" description="Helical" evidence="1">
    <location>
        <begin position="6"/>
        <end position="27"/>
    </location>
</feature>
<dbReference type="AlphaFoldDB" id="A0A9Q1H9N7"/>
<dbReference type="Proteomes" id="UP001152320">
    <property type="component" value="Chromosome 8"/>
</dbReference>
<keyword evidence="1" id="KW-0812">Transmembrane</keyword>
<proteinExistence type="predicted"/>
<evidence type="ECO:0000256" key="1">
    <source>
        <dbReference type="SAM" id="Phobius"/>
    </source>
</evidence>
<evidence type="ECO:0000313" key="3">
    <source>
        <dbReference type="Proteomes" id="UP001152320"/>
    </source>
</evidence>
<dbReference type="EMBL" id="JAIZAY010000008">
    <property type="protein sequence ID" value="KAJ8037603.1"/>
    <property type="molecule type" value="Genomic_DNA"/>
</dbReference>
<keyword evidence="1" id="KW-1133">Transmembrane helix</keyword>
<comment type="caution">
    <text evidence="2">The sequence shown here is derived from an EMBL/GenBank/DDBJ whole genome shotgun (WGS) entry which is preliminary data.</text>
</comment>
<accession>A0A9Q1H9N7</accession>